<gene>
    <name evidence="2" type="ORF">Fot_21448</name>
</gene>
<comment type="caution">
    <text evidence="2">The sequence shown here is derived from an EMBL/GenBank/DDBJ whole genome shotgun (WGS) entry which is preliminary data.</text>
</comment>
<feature type="compositionally biased region" description="Polar residues" evidence="1">
    <location>
        <begin position="63"/>
        <end position="81"/>
    </location>
</feature>
<evidence type="ECO:0000313" key="3">
    <source>
        <dbReference type="Proteomes" id="UP001604277"/>
    </source>
</evidence>
<evidence type="ECO:0000256" key="1">
    <source>
        <dbReference type="SAM" id="MobiDB-lite"/>
    </source>
</evidence>
<name>A0ABD1UV62_9LAMI</name>
<dbReference type="EMBL" id="JBFOLJ010000006">
    <property type="protein sequence ID" value="KAL2528847.1"/>
    <property type="molecule type" value="Genomic_DNA"/>
</dbReference>
<keyword evidence="3" id="KW-1185">Reference proteome</keyword>
<organism evidence="2 3">
    <name type="scientific">Forsythia ovata</name>
    <dbReference type="NCBI Taxonomy" id="205694"/>
    <lineage>
        <taxon>Eukaryota</taxon>
        <taxon>Viridiplantae</taxon>
        <taxon>Streptophyta</taxon>
        <taxon>Embryophyta</taxon>
        <taxon>Tracheophyta</taxon>
        <taxon>Spermatophyta</taxon>
        <taxon>Magnoliopsida</taxon>
        <taxon>eudicotyledons</taxon>
        <taxon>Gunneridae</taxon>
        <taxon>Pentapetalae</taxon>
        <taxon>asterids</taxon>
        <taxon>lamiids</taxon>
        <taxon>Lamiales</taxon>
        <taxon>Oleaceae</taxon>
        <taxon>Forsythieae</taxon>
        <taxon>Forsythia</taxon>
    </lineage>
</organism>
<reference evidence="3" key="1">
    <citation type="submission" date="2024-07" db="EMBL/GenBank/DDBJ databases">
        <title>Two chromosome-level genome assemblies of Korean endemic species Abeliophyllum distichum and Forsythia ovata (Oleaceae).</title>
        <authorList>
            <person name="Jang H."/>
        </authorList>
    </citation>
    <scope>NUCLEOTIDE SEQUENCE [LARGE SCALE GENOMIC DNA]</scope>
</reference>
<evidence type="ECO:0000313" key="2">
    <source>
        <dbReference type="EMBL" id="KAL2528847.1"/>
    </source>
</evidence>
<accession>A0ABD1UV62</accession>
<sequence length="128" mass="14246">MNGAANNVDFRAKDAEEISNWLAGQIGRNERKKDKFFIFGFLEIPVEGGVDAEVEESIRSSYVDSSKSKRALSSLTPSNQKAKIKAPDADPNPFIVKTYGKPANQPRRLHNRNAMLSIKEIRQAANNL</sequence>
<dbReference type="Proteomes" id="UP001604277">
    <property type="component" value="Unassembled WGS sequence"/>
</dbReference>
<feature type="region of interest" description="Disordered" evidence="1">
    <location>
        <begin position="63"/>
        <end position="93"/>
    </location>
</feature>
<proteinExistence type="predicted"/>
<protein>
    <submittedName>
        <fullName evidence="2">Uncharacterized protein</fullName>
    </submittedName>
</protein>
<dbReference type="AlphaFoldDB" id="A0ABD1UV62"/>